<feature type="region of interest" description="Disordered" evidence="1">
    <location>
        <begin position="167"/>
        <end position="212"/>
    </location>
</feature>
<dbReference type="Proteomes" id="UP000765509">
    <property type="component" value="Unassembled WGS sequence"/>
</dbReference>
<evidence type="ECO:0000313" key="3">
    <source>
        <dbReference type="Proteomes" id="UP000765509"/>
    </source>
</evidence>
<keyword evidence="3" id="KW-1185">Reference proteome</keyword>
<dbReference type="EMBL" id="AVOT02069360">
    <property type="protein sequence ID" value="MBW0560291.1"/>
    <property type="molecule type" value="Genomic_DNA"/>
</dbReference>
<gene>
    <name evidence="2" type="ORF">O181_100006</name>
</gene>
<dbReference type="AlphaFoldDB" id="A0A9Q3JDY1"/>
<organism evidence="2 3">
    <name type="scientific">Austropuccinia psidii MF-1</name>
    <dbReference type="NCBI Taxonomy" id="1389203"/>
    <lineage>
        <taxon>Eukaryota</taxon>
        <taxon>Fungi</taxon>
        <taxon>Dikarya</taxon>
        <taxon>Basidiomycota</taxon>
        <taxon>Pucciniomycotina</taxon>
        <taxon>Pucciniomycetes</taxon>
        <taxon>Pucciniales</taxon>
        <taxon>Sphaerophragmiaceae</taxon>
        <taxon>Austropuccinia</taxon>
    </lineage>
</organism>
<sequence>MLVMLANKHTRNSHLFSNPSDHAARGVPPQNTLARTPLWLTMMKAFPSRNGCRDPKQADRNAFGQLAPFPQVSICPCPLQGHHPMVTLLLDQREVIIQPIKDGNEQNPPNPPQQDSPVPCMPCKQTPRQPTPGLTGTQWSEDLFHGMQPHFPFLILTFSSSELTLPPFVEPSQHNEPPIPGLSKPSEPHEDFSTCGPEPDVAPMQSMEETFG</sequence>
<proteinExistence type="predicted"/>
<name>A0A9Q3JDY1_9BASI</name>
<protein>
    <submittedName>
        <fullName evidence="2">Uncharacterized protein</fullName>
    </submittedName>
</protein>
<accession>A0A9Q3JDY1</accession>
<comment type="caution">
    <text evidence="2">The sequence shown here is derived from an EMBL/GenBank/DDBJ whole genome shotgun (WGS) entry which is preliminary data.</text>
</comment>
<reference evidence="2" key="1">
    <citation type="submission" date="2021-03" db="EMBL/GenBank/DDBJ databases">
        <title>Draft genome sequence of rust myrtle Austropuccinia psidii MF-1, a brazilian biotype.</title>
        <authorList>
            <person name="Quecine M.C."/>
            <person name="Pachon D.M.R."/>
            <person name="Bonatelli M.L."/>
            <person name="Correr F.H."/>
            <person name="Franceschini L.M."/>
            <person name="Leite T.F."/>
            <person name="Margarido G.R.A."/>
            <person name="Almeida C.A."/>
            <person name="Ferrarezi J.A."/>
            <person name="Labate C.A."/>
        </authorList>
    </citation>
    <scope>NUCLEOTIDE SEQUENCE</scope>
    <source>
        <strain evidence="2">MF-1</strain>
    </source>
</reference>
<evidence type="ECO:0000256" key="1">
    <source>
        <dbReference type="SAM" id="MobiDB-lite"/>
    </source>
</evidence>
<evidence type="ECO:0000313" key="2">
    <source>
        <dbReference type="EMBL" id="MBW0560291.1"/>
    </source>
</evidence>
<feature type="region of interest" description="Disordered" evidence="1">
    <location>
        <begin position="101"/>
        <end position="134"/>
    </location>
</feature>